<dbReference type="InterPro" id="IPR038917">
    <property type="entry name" value="Malonyl_CoA_deC"/>
</dbReference>
<organism evidence="3 4">
    <name type="scientific">Roseibium alexandrii (strain DSM 17067 / NCIMB 14079 / DFL-11)</name>
    <name type="common">Labrenzia alexandrii</name>
    <dbReference type="NCBI Taxonomy" id="244592"/>
    <lineage>
        <taxon>Bacteria</taxon>
        <taxon>Pseudomonadati</taxon>
        <taxon>Pseudomonadota</taxon>
        <taxon>Alphaproteobacteria</taxon>
        <taxon>Hyphomicrobiales</taxon>
        <taxon>Stappiaceae</taxon>
        <taxon>Roseibium</taxon>
    </lineage>
</organism>
<evidence type="ECO:0000313" key="4">
    <source>
        <dbReference type="Proteomes" id="UP000004703"/>
    </source>
</evidence>
<dbReference type="GO" id="GO:0050080">
    <property type="term" value="F:malonyl-CoA decarboxylase activity"/>
    <property type="evidence" value="ECO:0007669"/>
    <property type="project" value="InterPro"/>
</dbReference>
<reference evidence="3 4" key="2">
    <citation type="submission" date="2013-04" db="EMBL/GenBank/DDBJ databases">
        <authorList>
            <person name="Fiebig A."/>
            <person name="Pradella S."/>
            <person name="Wagner-Doebler I."/>
        </authorList>
    </citation>
    <scope>NUCLEOTIDE SEQUENCE [LARGE SCALE GENOMIC DNA]</scope>
    <source>
        <strain evidence="4">DSM 17067 / NCIMB 14079 / DFL-11</strain>
    </source>
</reference>
<dbReference type="GO" id="GO:0006633">
    <property type="term" value="P:fatty acid biosynthetic process"/>
    <property type="evidence" value="ECO:0007669"/>
    <property type="project" value="InterPro"/>
</dbReference>
<reference evidence="3 4" key="1">
    <citation type="submission" date="2008-01" db="EMBL/GenBank/DDBJ databases">
        <authorList>
            <person name="Wagner-Dobler I."/>
            <person name="Ferriera S."/>
            <person name="Johnson J."/>
            <person name="Kravitz S."/>
            <person name="Beeson K."/>
            <person name="Sutton G."/>
            <person name="Rogers Y.-H."/>
            <person name="Friedman R."/>
            <person name="Frazier M."/>
            <person name="Venter J.C."/>
        </authorList>
    </citation>
    <scope>NUCLEOTIDE SEQUENCE [LARGE SCALE GENOMIC DNA]</scope>
    <source>
        <strain evidence="4">DSM 17067 / NCIMB 14079 / DFL-11</strain>
    </source>
</reference>
<sequence>MVAGCCDGTNTMTLLADLLSSIFDRRYRTFLPGSSDNRPMEELTAALLGASGEVSGSTIARIILDRYETAEEDEKLSFFQHLAEDMAVSPQDLRAALETYEKGQTKTSYETLVRAAEPRRQELIRRLNQVPDATRSLVAMRADLLRFSKEDDALQALNVDFGHLFASWFNRGFLVLRPINWESPANILEKIIEYEAVHAIDSWDDLRRRLQPADRRCFAFFHPTMPDEPLIFVEVALTKGVPSSIQGLLSEEREHIEAEDANTAVFYSISNCQKGLAGISFGNSLIKQVAADLSLELPGLKTFVTLSPIPGFRNWIDKNDLGPLPDDPKQLKALAAHYLIAAKRRNGLPLDPVARFHLGNGAQVFQVHADADLSEKGQQQSAGVMVNYLYNLSKVSQNHERFATSHEIAASSDIKSLSAAAEKTLNRSPTDGQPAL</sequence>
<dbReference type="InterPro" id="IPR035372">
    <property type="entry name" value="MCD_N"/>
</dbReference>
<evidence type="ECO:0000259" key="1">
    <source>
        <dbReference type="Pfam" id="PF05292"/>
    </source>
</evidence>
<feature type="domain" description="Malonyl-CoA decarboxylase C-terminal" evidence="1">
    <location>
        <begin position="330"/>
        <end position="391"/>
    </location>
</feature>
<feature type="domain" description="Malonyl-CoA decarboxylase C-terminal" evidence="1">
    <location>
        <begin position="172"/>
        <end position="319"/>
    </location>
</feature>
<accession>A0A5E8GTH6</accession>
<dbReference type="Pfam" id="PF17408">
    <property type="entry name" value="MCD_N"/>
    <property type="match status" value="1"/>
</dbReference>
<gene>
    <name evidence="3" type="ORF">SADFL11_337</name>
</gene>
<protein>
    <submittedName>
        <fullName evidence="3">Malonyl-CoA decarboxylase (MCD)</fullName>
    </submittedName>
</protein>
<dbReference type="InterPro" id="IPR038351">
    <property type="entry name" value="MCD_N_sf"/>
</dbReference>
<dbReference type="Gene3D" id="1.20.140.90">
    <property type="entry name" value="Malonyl-CoA decarboxylase, oligemerization domain"/>
    <property type="match status" value="1"/>
</dbReference>
<evidence type="ECO:0000259" key="2">
    <source>
        <dbReference type="Pfam" id="PF17408"/>
    </source>
</evidence>
<evidence type="ECO:0000313" key="3">
    <source>
        <dbReference type="EMBL" id="EEE43051.2"/>
    </source>
</evidence>
<dbReference type="PANTHER" id="PTHR28641:SF1">
    <property type="entry name" value="MALONYL-COA DECARBOXYLASE, MITOCHONDRIAL"/>
    <property type="match status" value="1"/>
</dbReference>
<dbReference type="Gene3D" id="3.40.630.150">
    <property type="entry name" value="Malonyl-CoA decarboxylase, catalytic domain"/>
    <property type="match status" value="2"/>
</dbReference>
<comment type="caution">
    <text evidence="3">The sequence shown here is derived from an EMBL/GenBank/DDBJ whole genome shotgun (WGS) entry which is preliminary data.</text>
</comment>
<dbReference type="EMBL" id="ACCU02000003">
    <property type="protein sequence ID" value="EEE43051.2"/>
    <property type="molecule type" value="Genomic_DNA"/>
</dbReference>
<name>A0A5E8GTH6_ROSAD</name>
<dbReference type="AlphaFoldDB" id="A0A5E8GTH6"/>
<dbReference type="Proteomes" id="UP000004703">
    <property type="component" value="Chromosome"/>
</dbReference>
<dbReference type="InterPro" id="IPR007956">
    <property type="entry name" value="Malonyl_CoA_deC_C"/>
</dbReference>
<dbReference type="InterPro" id="IPR042303">
    <property type="entry name" value="Malonyl_CoA_deC_C_sf"/>
</dbReference>
<feature type="domain" description="Malonyl-CoA decarboxylase N-terminal" evidence="2">
    <location>
        <begin position="88"/>
        <end position="169"/>
    </location>
</feature>
<proteinExistence type="predicted"/>
<dbReference type="PANTHER" id="PTHR28641">
    <property type="match status" value="1"/>
</dbReference>
<dbReference type="Pfam" id="PF05292">
    <property type="entry name" value="MCD"/>
    <property type="match status" value="2"/>
</dbReference>